<dbReference type="KEGG" id="bsed:DN745_00820"/>
<reference evidence="1 2" key="1">
    <citation type="submission" date="2018-06" db="EMBL/GenBank/DDBJ databases">
        <title>Lujinxingia sediminis gen. nov. sp. nov., a new facultative anaerobic member of the class Deltaproteobacteria, and proposal of Lujinxingaceae fam. nov.</title>
        <authorList>
            <person name="Guo L.-Y."/>
            <person name="Li C.-M."/>
            <person name="Wang S."/>
            <person name="Du Z.-J."/>
        </authorList>
    </citation>
    <scope>NUCLEOTIDE SEQUENCE [LARGE SCALE GENOMIC DNA]</scope>
    <source>
        <strain evidence="1 2">FA350</strain>
    </source>
</reference>
<dbReference type="RefSeq" id="WP_111331247.1">
    <property type="nucleotide sequence ID" value="NZ_CP030032.1"/>
</dbReference>
<dbReference type="Proteomes" id="UP000249799">
    <property type="component" value="Chromosome"/>
</dbReference>
<organism evidence="1 2">
    <name type="scientific">Bradymonas sediminis</name>
    <dbReference type="NCBI Taxonomy" id="1548548"/>
    <lineage>
        <taxon>Bacteria</taxon>
        <taxon>Deltaproteobacteria</taxon>
        <taxon>Bradymonadales</taxon>
        <taxon>Bradymonadaceae</taxon>
        <taxon>Bradymonas</taxon>
    </lineage>
</organism>
<proteinExistence type="predicted"/>
<name>A0A2Z4FH44_9DELT</name>
<protein>
    <submittedName>
        <fullName evidence="1">Uncharacterized protein</fullName>
    </submittedName>
</protein>
<sequence length="608" mass="66926">MPILCRRALCIGIFIVAAGGPSAAFAQSPDDTSAEHLDAYCTWRGAQADAEQSLLWAPDVVAWSWGDGLYDSGELVDNGALRGRILAGIRYDFSDLYRGFLLGDEAEAACARYRAMSRFEAALERSGHIGQRAALEAQQKVLAEAIPQAKEVIEGLKAAVAGKRASDRELRAMQIRLDTLERMAQNTRDTLVQLGDAPAKSPDIHALLDAFLTADSAYQRAQAKTQRAESWELSLAAGYSHRFGDTTSAPVFAGGTFSFNIGQLWAGAATERAIDAHEVWQEKRPGGPSGKLRELVRAHQFSARADREKLQANALMLADLEERLERLAPLKGQEAVSFRNLVWFDYAQLLAETAPVAERLKEMEAFLRTMEAREAARDEDNPQEDATTYVTRRFALAYKPTPLSEIKRPATPQEELKKLTSYNPRSLDLILGNVEHEVSGSNDFAIKVPKLRVELPGSDGRLGLVRFTYDGPSEETVDFASGRSRAQIGLKLRAQDSCNVLYVMWRIDPDQRIMVSSKSNPGQHLNRECGNAGYANLRPTSVTHPPLVKPGATHTLGAYLKDDVLQVFVDDKLVWKGDVGTLSYDGVTGLRSDNGVFSDVTIFSKPRE</sequence>
<gene>
    <name evidence="1" type="ORF">DN745_00820</name>
</gene>
<dbReference type="EMBL" id="CP030032">
    <property type="protein sequence ID" value="AWV87946.1"/>
    <property type="molecule type" value="Genomic_DNA"/>
</dbReference>
<evidence type="ECO:0000313" key="2">
    <source>
        <dbReference type="Proteomes" id="UP000249799"/>
    </source>
</evidence>
<accession>A0A2Z4FH44</accession>
<evidence type="ECO:0000313" key="1">
    <source>
        <dbReference type="EMBL" id="AWV87946.1"/>
    </source>
</evidence>
<dbReference type="AlphaFoldDB" id="A0A2Z4FH44"/>
<keyword evidence="2" id="KW-1185">Reference proteome</keyword>
<dbReference type="OrthoDB" id="5382286at2"/>